<dbReference type="NCBIfam" id="TIGR02179">
    <property type="entry name" value="PorD_KorD"/>
    <property type="match status" value="1"/>
</dbReference>
<reference evidence="5" key="1">
    <citation type="submission" date="2015-10" db="EMBL/GenBank/DDBJ databases">
        <title>Description of Candidatus Tenderia electrophaga gen. nov, sp. nov., an Uncultivated Electroautotroph from a Biocathode Enrichment.</title>
        <authorList>
            <person name="Eddie B.J."/>
            <person name="Malanoski A.P."/>
            <person name="Wang Z."/>
            <person name="Hall R.J."/>
            <person name="Oh S.D."/>
            <person name="Heiner C."/>
            <person name="Lin B."/>
            <person name="Strycharz-Glaven S.M."/>
        </authorList>
    </citation>
    <scope>NUCLEOTIDE SEQUENCE [LARGE SCALE GENOMIC DNA]</scope>
    <source>
        <strain evidence="5">NRL1</strain>
    </source>
</reference>
<dbReference type="Pfam" id="PF14691">
    <property type="entry name" value="Fer4_20"/>
    <property type="match status" value="1"/>
</dbReference>
<keyword evidence="3" id="KW-0411">Iron-sulfur</keyword>
<dbReference type="SUPFAM" id="SSF46548">
    <property type="entry name" value="alpha-helical ferredoxin"/>
    <property type="match status" value="2"/>
</dbReference>
<sequence length="540" mass="58738">MSRLAIEPGSTVAYHTGDWRNQRPVYRDKWPPCGQSCPAEEDIQAWLALASDTQWESAWRKLTERNPLPAVMGRVCYHPCERSCNRAHLDTAVNIHGVERHLGDLALEHGWRHRPLTDQQQTQQVAVVGAGPAGLSCAFQLARRGYPVTIFDAQSTPGGTLYSGIPEYRLPKSVLQGEIDAILALGIQLKLNTRIGAEISADALRSEFAAVFLAVGALQPRTYPDDGYGGHSVMSGVDFLRRINAGERLRLPRHVAVIGGGNTAIDAARCARRLGAEVTVVCPQDPHGRHGGHPGAEMPASLDEVIQAEDEGVRLLYRAGVRRLVRSGAHLSGVEIARVDQIHDRHGRFNPVLFEGTEEFLPAGLAIFAIGQEVDWQGLEALLEPQSPDVFIGGDAAGLPRFAATAVGSGYQAAMSIIAFLTGTPSQYQHHDKAEVTFRDIKPEYYPRLARREGAVKANPSLDFDERVAGLGGDDAWREAGRCLSCGVCFECDNCWHFCPDAAVIKKEGGYAIDYDYCKGCGICAAECPCGHIDMEREAG</sequence>
<dbReference type="InterPro" id="IPR036188">
    <property type="entry name" value="FAD/NAD-bd_sf"/>
</dbReference>
<dbReference type="Gene3D" id="1.10.1060.10">
    <property type="entry name" value="Alpha-helical ferredoxin"/>
    <property type="match status" value="1"/>
</dbReference>
<dbReference type="GO" id="GO:0046872">
    <property type="term" value="F:metal ion binding"/>
    <property type="evidence" value="ECO:0007669"/>
    <property type="project" value="UniProtKB-KW"/>
</dbReference>
<dbReference type="Proteomes" id="UP000055136">
    <property type="component" value="Chromosome"/>
</dbReference>
<dbReference type="GO" id="GO:0051539">
    <property type="term" value="F:4 iron, 4 sulfur cluster binding"/>
    <property type="evidence" value="ECO:0007669"/>
    <property type="project" value="InterPro"/>
</dbReference>
<organism evidence="5 6">
    <name type="scientific">Candidatus Tenderia electrophaga</name>
    <dbReference type="NCBI Taxonomy" id="1748243"/>
    <lineage>
        <taxon>Bacteria</taxon>
        <taxon>Pseudomonadati</taxon>
        <taxon>Pseudomonadota</taxon>
        <taxon>Gammaproteobacteria</taxon>
        <taxon>Candidatus Tenderiales</taxon>
        <taxon>Candidatus Tenderiaceae</taxon>
        <taxon>Candidatus Tenderia</taxon>
    </lineage>
</organism>
<protein>
    <recommendedName>
        <fullName evidence="4">4Fe-4S ferredoxin-type domain-containing protein</fullName>
    </recommendedName>
</protein>
<dbReference type="PROSITE" id="PS51379">
    <property type="entry name" value="4FE4S_FER_2"/>
    <property type="match status" value="1"/>
</dbReference>
<dbReference type="InterPro" id="IPR009051">
    <property type="entry name" value="Helical_ferredxn"/>
</dbReference>
<dbReference type="Gene3D" id="3.50.50.60">
    <property type="entry name" value="FAD/NAD(P)-binding domain"/>
    <property type="match status" value="2"/>
</dbReference>
<dbReference type="PRINTS" id="PR00419">
    <property type="entry name" value="ADXRDTASE"/>
</dbReference>
<feature type="domain" description="4Fe-4S ferredoxin-type" evidence="4">
    <location>
        <begin position="509"/>
        <end position="538"/>
    </location>
</feature>
<evidence type="ECO:0000256" key="3">
    <source>
        <dbReference type="ARBA" id="ARBA00023014"/>
    </source>
</evidence>
<dbReference type="InterPro" id="IPR023753">
    <property type="entry name" value="FAD/NAD-binding_dom"/>
</dbReference>
<dbReference type="EMBL" id="CP013099">
    <property type="protein sequence ID" value="ALP53759.1"/>
    <property type="molecule type" value="Genomic_DNA"/>
</dbReference>
<gene>
    <name evidence="5" type="ORF">Tel_11790</name>
</gene>
<dbReference type="Pfam" id="PF07992">
    <property type="entry name" value="Pyr_redox_2"/>
    <property type="match status" value="1"/>
</dbReference>
<accession>A0A0S2TF27</accession>
<dbReference type="InterPro" id="IPR017900">
    <property type="entry name" value="4Fe4S_Fe_S_CS"/>
</dbReference>
<evidence type="ECO:0000259" key="4">
    <source>
        <dbReference type="PROSITE" id="PS51379"/>
    </source>
</evidence>
<dbReference type="InterPro" id="IPR028261">
    <property type="entry name" value="DPD_II"/>
</dbReference>
<dbReference type="Gene3D" id="3.30.70.20">
    <property type="match status" value="1"/>
</dbReference>
<dbReference type="KEGG" id="tee:Tel_11790"/>
<dbReference type="PANTHER" id="PTHR42783">
    <property type="entry name" value="GLUTAMATE SYNTHASE [NADPH] SMALL CHAIN"/>
    <property type="match status" value="1"/>
</dbReference>
<dbReference type="InterPro" id="IPR011898">
    <property type="entry name" value="PorD_KorD"/>
</dbReference>
<dbReference type="NCBIfam" id="NF009410">
    <property type="entry name" value="PRK12771.1"/>
    <property type="match status" value="1"/>
</dbReference>
<dbReference type="GO" id="GO:0016625">
    <property type="term" value="F:oxidoreductase activity, acting on the aldehyde or oxo group of donors, iron-sulfur protein as acceptor"/>
    <property type="evidence" value="ECO:0007669"/>
    <property type="project" value="InterPro"/>
</dbReference>
<evidence type="ECO:0000256" key="2">
    <source>
        <dbReference type="ARBA" id="ARBA00023004"/>
    </source>
</evidence>
<keyword evidence="1" id="KW-0479">Metal-binding</keyword>
<dbReference type="PANTHER" id="PTHR42783:SF3">
    <property type="entry name" value="GLUTAMATE SYNTHASE [NADPH] SMALL CHAIN-RELATED"/>
    <property type="match status" value="1"/>
</dbReference>
<dbReference type="SUPFAM" id="SSF51971">
    <property type="entry name" value="Nucleotide-binding domain"/>
    <property type="match status" value="1"/>
</dbReference>
<evidence type="ECO:0000256" key="1">
    <source>
        <dbReference type="ARBA" id="ARBA00022723"/>
    </source>
</evidence>
<dbReference type="PROSITE" id="PS00198">
    <property type="entry name" value="4FE4S_FER_1"/>
    <property type="match status" value="1"/>
</dbReference>
<dbReference type="InterPro" id="IPR017896">
    <property type="entry name" value="4Fe4S_Fe-S-bd"/>
</dbReference>
<evidence type="ECO:0000313" key="5">
    <source>
        <dbReference type="EMBL" id="ALP53759.1"/>
    </source>
</evidence>
<keyword evidence="2" id="KW-0408">Iron</keyword>
<dbReference type="STRING" id="1748243.Tel_11790"/>
<name>A0A0S2TF27_9GAMM</name>
<dbReference type="AlphaFoldDB" id="A0A0S2TF27"/>
<keyword evidence="6" id="KW-1185">Reference proteome</keyword>
<proteinExistence type="predicted"/>
<evidence type="ECO:0000313" key="6">
    <source>
        <dbReference type="Proteomes" id="UP000055136"/>
    </source>
</evidence>